<proteinExistence type="predicted"/>
<dbReference type="HOGENOM" id="CLU_1659953_0_0_12"/>
<evidence type="ECO:0000256" key="1">
    <source>
        <dbReference type="SAM" id="Phobius"/>
    </source>
</evidence>
<organism evidence="2 3">
    <name type="scientific">Treponema pedis str. T A4</name>
    <dbReference type="NCBI Taxonomy" id="1291379"/>
    <lineage>
        <taxon>Bacteria</taxon>
        <taxon>Pseudomonadati</taxon>
        <taxon>Spirochaetota</taxon>
        <taxon>Spirochaetia</taxon>
        <taxon>Spirochaetales</taxon>
        <taxon>Treponemataceae</taxon>
        <taxon>Treponema</taxon>
    </lineage>
</organism>
<feature type="transmembrane region" description="Helical" evidence="1">
    <location>
        <begin position="6"/>
        <end position="26"/>
    </location>
</feature>
<feature type="transmembrane region" description="Helical" evidence="1">
    <location>
        <begin position="67"/>
        <end position="84"/>
    </location>
</feature>
<evidence type="ECO:0000313" key="3">
    <source>
        <dbReference type="Proteomes" id="UP000015620"/>
    </source>
</evidence>
<evidence type="ECO:0000313" key="2">
    <source>
        <dbReference type="EMBL" id="AGT44553.1"/>
    </source>
</evidence>
<name>S6A1A5_9SPIR</name>
<keyword evidence="3" id="KW-1185">Reference proteome</keyword>
<dbReference type="STRING" id="1291379.TPE_2079"/>
<keyword evidence="1" id="KW-0472">Membrane</keyword>
<dbReference type="Proteomes" id="UP000015620">
    <property type="component" value="Chromosome"/>
</dbReference>
<dbReference type="KEGG" id="tped:TPE_2079"/>
<gene>
    <name evidence="2" type="ORF">TPE_2079</name>
</gene>
<keyword evidence="1" id="KW-0812">Transmembrane</keyword>
<dbReference type="EMBL" id="CP004120">
    <property type="protein sequence ID" value="AGT44553.1"/>
    <property type="molecule type" value="Genomic_DNA"/>
</dbReference>
<dbReference type="AlphaFoldDB" id="S6A1A5"/>
<accession>S6A1A5</accession>
<sequence length="159" mass="18787">MLLNFFLFFVLLFILPIIYLIIYFSIKKEINKRRIRKEDALLNLKTPKTKIKTLDTENKKITYDLKLLIIGFLFLCCILSFFVGKKIENKIISTVLTTALANHNEYYGEKYKILNISIEKTNYLVVNIIITDLEKKYVEKHAFNSFGVWQGCDIIYEIK</sequence>
<keyword evidence="1" id="KW-1133">Transmembrane helix</keyword>
<reference evidence="2 3" key="1">
    <citation type="journal article" date="2013" name="PLoS ONE">
        <title>Genome-Wide Relatedness of Treponema pedis, from Gingiva and Necrotic Skin Lesions of Pigs, with the Human Oral Pathogen Treponema denticola.</title>
        <authorList>
            <person name="Svartstrom O."/>
            <person name="Mushtaq M."/>
            <person name="Pringle M."/>
            <person name="Segerman B."/>
        </authorList>
    </citation>
    <scope>NUCLEOTIDE SEQUENCE [LARGE SCALE GENOMIC DNA]</scope>
    <source>
        <strain evidence="2">T A4</strain>
    </source>
</reference>
<protein>
    <submittedName>
        <fullName evidence="2">Uncharacterized protein</fullName>
    </submittedName>
</protein>
<dbReference type="PATRIC" id="fig|1291379.3.peg.2051"/>